<dbReference type="Gene3D" id="3.30.450.20">
    <property type="entry name" value="PAS domain"/>
    <property type="match status" value="1"/>
</dbReference>
<dbReference type="PANTHER" id="PTHR32089:SF119">
    <property type="entry name" value="METHYL-ACCEPTING CHEMOTAXIS PROTEIN CTPL"/>
    <property type="match status" value="1"/>
</dbReference>
<evidence type="ECO:0000256" key="2">
    <source>
        <dbReference type="ARBA" id="ARBA00022475"/>
    </source>
</evidence>
<accession>A0A9X1XR94</accession>
<feature type="transmembrane region" description="Helical" evidence="12">
    <location>
        <begin position="9"/>
        <end position="29"/>
    </location>
</feature>
<dbReference type="PROSITE" id="PS50885">
    <property type="entry name" value="HAMP"/>
    <property type="match status" value="1"/>
</dbReference>
<dbReference type="PROSITE" id="PS50192">
    <property type="entry name" value="T_SNARE"/>
    <property type="match status" value="1"/>
</dbReference>
<comment type="subcellular location">
    <subcellularLocation>
        <location evidence="1">Cell inner membrane</location>
        <topology evidence="1">Multi-pass membrane protein</topology>
    </subcellularLocation>
</comment>
<feature type="domain" description="T-SNARE coiled-coil homology" evidence="14">
    <location>
        <begin position="550"/>
        <end position="612"/>
    </location>
</feature>
<dbReference type="SUPFAM" id="SSF58104">
    <property type="entry name" value="Methyl-accepting chemotaxis protein (MCP) signaling domain"/>
    <property type="match status" value="1"/>
</dbReference>
<dbReference type="Pfam" id="PF00015">
    <property type="entry name" value="MCPsignal"/>
    <property type="match status" value="1"/>
</dbReference>
<dbReference type="Proteomes" id="UP001139559">
    <property type="component" value="Unassembled WGS sequence"/>
</dbReference>
<comment type="caution">
    <text evidence="16">The sequence shown here is derived from an EMBL/GenBank/DDBJ whole genome shotgun (WGS) entry which is preliminary data.</text>
</comment>
<evidence type="ECO:0000256" key="4">
    <source>
        <dbReference type="ARBA" id="ARBA00022519"/>
    </source>
</evidence>
<dbReference type="CDD" id="cd18773">
    <property type="entry name" value="PDC1_HK_sensor"/>
    <property type="match status" value="1"/>
</dbReference>
<dbReference type="InterPro" id="IPR033479">
    <property type="entry name" value="dCache_1"/>
</dbReference>
<keyword evidence="5 12" id="KW-0812">Transmembrane</keyword>
<dbReference type="Gene3D" id="1.10.287.950">
    <property type="entry name" value="Methyl-accepting chemotaxis protein"/>
    <property type="match status" value="1"/>
</dbReference>
<feature type="domain" description="Methyl-accepting transducer" evidence="13">
    <location>
        <begin position="363"/>
        <end position="599"/>
    </location>
</feature>
<dbReference type="InterPro" id="IPR000727">
    <property type="entry name" value="T_SNARE_dom"/>
</dbReference>
<dbReference type="FunFam" id="1.10.287.950:FF:000001">
    <property type="entry name" value="Methyl-accepting chemotaxis sensory transducer"/>
    <property type="match status" value="1"/>
</dbReference>
<dbReference type="PROSITE" id="PS50111">
    <property type="entry name" value="CHEMOTAXIS_TRANSDUC_2"/>
    <property type="match status" value="1"/>
</dbReference>
<dbReference type="AlphaFoldDB" id="A0A9X1XR94"/>
<dbReference type="CDD" id="cd06225">
    <property type="entry name" value="HAMP"/>
    <property type="match status" value="1"/>
</dbReference>
<dbReference type="InterPro" id="IPR004089">
    <property type="entry name" value="MCPsignal_dom"/>
</dbReference>
<dbReference type="InterPro" id="IPR003660">
    <property type="entry name" value="HAMP_dom"/>
</dbReference>
<dbReference type="GO" id="GO:0007165">
    <property type="term" value="P:signal transduction"/>
    <property type="evidence" value="ECO:0007669"/>
    <property type="project" value="UniProtKB-KW"/>
</dbReference>
<keyword evidence="11" id="KW-0175">Coiled coil</keyword>
<dbReference type="GO" id="GO:0005886">
    <property type="term" value="C:plasma membrane"/>
    <property type="evidence" value="ECO:0007669"/>
    <property type="project" value="UniProtKB-SubCell"/>
</dbReference>
<comment type="similarity">
    <text evidence="9">Belongs to the methyl-accepting chemotaxis (MCP) protein family.</text>
</comment>
<evidence type="ECO:0000313" key="16">
    <source>
        <dbReference type="EMBL" id="MCK6264114.1"/>
    </source>
</evidence>
<evidence type="ECO:0000256" key="12">
    <source>
        <dbReference type="SAM" id="Phobius"/>
    </source>
</evidence>
<evidence type="ECO:0000259" key="13">
    <source>
        <dbReference type="PROSITE" id="PS50111"/>
    </source>
</evidence>
<reference evidence="16" key="1">
    <citation type="submission" date="2021-11" db="EMBL/GenBank/DDBJ databases">
        <title>Vibrio ZSDE26 sp. nov. and Vibrio ZSDZ34 sp. nov., isolated from coastal seawater in Qingdao.</title>
        <authorList>
            <person name="Zhang P."/>
        </authorList>
    </citation>
    <scope>NUCLEOTIDE SEQUENCE</scope>
    <source>
        <strain evidence="16">ZSDE26</strain>
    </source>
</reference>
<evidence type="ECO:0000256" key="8">
    <source>
        <dbReference type="ARBA" id="ARBA00023224"/>
    </source>
</evidence>
<evidence type="ECO:0000256" key="10">
    <source>
        <dbReference type="PROSITE-ProRule" id="PRU00284"/>
    </source>
</evidence>
<evidence type="ECO:0000256" key="3">
    <source>
        <dbReference type="ARBA" id="ARBA00022500"/>
    </source>
</evidence>
<feature type="domain" description="HAMP" evidence="15">
    <location>
        <begin position="304"/>
        <end position="358"/>
    </location>
</feature>
<keyword evidence="17" id="KW-1185">Reference proteome</keyword>
<keyword evidence="4" id="KW-0997">Cell inner membrane</keyword>
<evidence type="ECO:0000256" key="5">
    <source>
        <dbReference type="ARBA" id="ARBA00022692"/>
    </source>
</evidence>
<dbReference type="CDD" id="cd11386">
    <property type="entry name" value="MCP_signal"/>
    <property type="match status" value="1"/>
</dbReference>
<keyword evidence="8 10" id="KW-0807">Transducer</keyword>
<keyword evidence="2" id="KW-1003">Cell membrane</keyword>
<gene>
    <name evidence="16" type="ORF">KP803_12610</name>
</gene>
<organism evidence="16 17">
    <name type="scientific">Vibrio amylolyticus</name>
    <dbReference type="NCBI Taxonomy" id="2847292"/>
    <lineage>
        <taxon>Bacteria</taxon>
        <taxon>Pseudomonadati</taxon>
        <taxon>Pseudomonadota</taxon>
        <taxon>Gammaproteobacteria</taxon>
        <taxon>Vibrionales</taxon>
        <taxon>Vibrionaceae</taxon>
        <taxon>Vibrio</taxon>
    </lineage>
</organism>
<name>A0A9X1XR94_9VIBR</name>
<proteinExistence type="inferred from homology"/>
<dbReference type="GO" id="GO:0006935">
    <property type="term" value="P:chemotaxis"/>
    <property type="evidence" value="ECO:0007669"/>
    <property type="project" value="UniProtKB-KW"/>
</dbReference>
<feature type="coiled-coil region" evidence="11">
    <location>
        <begin position="602"/>
        <end position="629"/>
    </location>
</feature>
<evidence type="ECO:0000259" key="15">
    <source>
        <dbReference type="PROSITE" id="PS50885"/>
    </source>
</evidence>
<dbReference type="Pfam" id="PF02743">
    <property type="entry name" value="dCache_1"/>
    <property type="match status" value="1"/>
</dbReference>
<evidence type="ECO:0000259" key="14">
    <source>
        <dbReference type="PROSITE" id="PS50192"/>
    </source>
</evidence>
<keyword evidence="3" id="KW-0145">Chemotaxis</keyword>
<protein>
    <submittedName>
        <fullName evidence="16">Methyl-accepting chemotaxis protein</fullName>
    </submittedName>
</protein>
<evidence type="ECO:0000256" key="9">
    <source>
        <dbReference type="ARBA" id="ARBA00029447"/>
    </source>
</evidence>
<dbReference type="Pfam" id="PF00672">
    <property type="entry name" value="HAMP"/>
    <property type="match status" value="1"/>
</dbReference>
<keyword evidence="6 12" id="KW-1133">Transmembrane helix</keyword>
<dbReference type="SMART" id="SM00304">
    <property type="entry name" value="HAMP"/>
    <property type="match status" value="1"/>
</dbReference>
<sequence>MKLTIRAKAIITTVIAALMIIGVMGTYSVNASWSILLNKTFERELPAVLGEVSNDLQAQLDVPVIASQVLATAPIFTEYSTSTSQAEINKLLAAVKQEFNAITSYFVSGETGTYYIAEGVLKTLDKGDSGDQWFYRFIESNKAFELSFDTDSSTGIPTMFVNYAVVNNGKRIGVAGVGLTLDSVTKLISQYRIGENGFVFLVDQSGEIKVHPDKSKIGQTLQGVGIENGNDLLNPTEPVVKEAFLNGEAQVIGSKALETIGWTLITLEPRNDVLVELKAFSQTMIWMALLIAAIYIPIAAWSTNKLLAPFAHVAQLLEDIGKGGGDLTKRLDDSRHDEVGQIAKGYNQFVQYLTELLRDVSNTGQEISNSVQSVDQMAHSMEEEIKQQTSQIEQVATAIHELGASSSEVAASADGAATSATSAMESIDIGLQAVSVTSESVNDMNTQLSETTNVVNELAQDASSIDTVLDVISGVSEQTNLLALNAAIEAARAGEQGRGFAVVADEVRTLASRSQESTEEIRAIIEKLQKRTEAVVSAISTSADLAGQCQTEASKSEQQLTSISSDVSEMNNINMQIATATSEQSNVVSEISPHVTNISEIARQNDASVERTTEECEALQQKAQHLETLVSKFKF</sequence>
<dbReference type="SMART" id="SM00283">
    <property type="entry name" value="MA"/>
    <property type="match status" value="1"/>
</dbReference>
<dbReference type="PANTHER" id="PTHR32089">
    <property type="entry name" value="METHYL-ACCEPTING CHEMOTAXIS PROTEIN MCPB"/>
    <property type="match status" value="1"/>
</dbReference>
<dbReference type="EMBL" id="JAJHVV010000007">
    <property type="protein sequence ID" value="MCK6264114.1"/>
    <property type="molecule type" value="Genomic_DNA"/>
</dbReference>
<evidence type="ECO:0000256" key="11">
    <source>
        <dbReference type="SAM" id="Coils"/>
    </source>
</evidence>
<evidence type="ECO:0000313" key="17">
    <source>
        <dbReference type="Proteomes" id="UP001139559"/>
    </source>
</evidence>
<evidence type="ECO:0000256" key="1">
    <source>
        <dbReference type="ARBA" id="ARBA00004429"/>
    </source>
</evidence>
<evidence type="ECO:0000256" key="6">
    <source>
        <dbReference type="ARBA" id="ARBA00022989"/>
    </source>
</evidence>
<dbReference type="RefSeq" id="WP_248009190.1">
    <property type="nucleotide sequence ID" value="NZ_JAJHVV010000007.1"/>
</dbReference>
<dbReference type="CDD" id="cd12912">
    <property type="entry name" value="PDC2_MCP_like"/>
    <property type="match status" value="1"/>
</dbReference>
<keyword evidence="7 12" id="KW-0472">Membrane</keyword>
<evidence type="ECO:0000256" key="7">
    <source>
        <dbReference type="ARBA" id="ARBA00023136"/>
    </source>
</evidence>